<dbReference type="PANTHER" id="PTHR46344">
    <property type="entry name" value="OS02G0202900 PROTEIN"/>
    <property type="match status" value="1"/>
</dbReference>
<dbReference type="PANTHER" id="PTHR46344:SF27">
    <property type="entry name" value="KELCH REPEAT SUPERFAMILY PROTEIN"/>
    <property type="match status" value="1"/>
</dbReference>
<evidence type="ECO:0000313" key="4">
    <source>
        <dbReference type="Proteomes" id="UP000654075"/>
    </source>
</evidence>
<keyword evidence="4" id="KW-1185">Reference proteome</keyword>
<dbReference type="InterPro" id="IPR006652">
    <property type="entry name" value="Kelch_1"/>
</dbReference>
<organism evidence="3 4">
    <name type="scientific">Polarella glacialis</name>
    <name type="common">Dinoflagellate</name>
    <dbReference type="NCBI Taxonomy" id="89957"/>
    <lineage>
        <taxon>Eukaryota</taxon>
        <taxon>Sar</taxon>
        <taxon>Alveolata</taxon>
        <taxon>Dinophyceae</taxon>
        <taxon>Suessiales</taxon>
        <taxon>Suessiaceae</taxon>
        <taxon>Polarella</taxon>
    </lineage>
</organism>
<evidence type="ECO:0000256" key="2">
    <source>
        <dbReference type="ARBA" id="ARBA00022737"/>
    </source>
</evidence>
<dbReference type="Gene3D" id="2.120.10.80">
    <property type="entry name" value="Kelch-type beta propeller"/>
    <property type="match status" value="1"/>
</dbReference>
<dbReference type="Proteomes" id="UP000654075">
    <property type="component" value="Unassembled WGS sequence"/>
</dbReference>
<dbReference type="SMART" id="SM00612">
    <property type="entry name" value="Kelch"/>
    <property type="match status" value="3"/>
</dbReference>
<dbReference type="EMBL" id="CAJNNV010004008">
    <property type="protein sequence ID" value="CAE8589984.1"/>
    <property type="molecule type" value="Genomic_DNA"/>
</dbReference>
<name>A0A813DTW2_POLGL</name>
<dbReference type="InterPro" id="IPR015915">
    <property type="entry name" value="Kelch-typ_b-propeller"/>
</dbReference>
<evidence type="ECO:0000313" key="3">
    <source>
        <dbReference type="EMBL" id="CAE8589984.1"/>
    </source>
</evidence>
<dbReference type="Pfam" id="PF01344">
    <property type="entry name" value="Kelch_1"/>
    <property type="match status" value="2"/>
</dbReference>
<proteinExistence type="predicted"/>
<accession>A0A813DTW2</accession>
<dbReference type="InterPro" id="IPR011043">
    <property type="entry name" value="Gal_Oxase/kelch_b-propeller"/>
</dbReference>
<gene>
    <name evidence="3" type="ORF">PGLA1383_LOCUS8713</name>
</gene>
<dbReference type="SUPFAM" id="SSF50965">
    <property type="entry name" value="Galactose oxidase, central domain"/>
    <property type="match status" value="1"/>
</dbReference>
<dbReference type="AlphaFoldDB" id="A0A813DTW2"/>
<keyword evidence="2" id="KW-0677">Repeat</keyword>
<keyword evidence="1" id="KW-0880">Kelch repeat</keyword>
<reference evidence="3" key="1">
    <citation type="submission" date="2021-02" db="EMBL/GenBank/DDBJ databases">
        <authorList>
            <person name="Dougan E. K."/>
            <person name="Rhodes N."/>
            <person name="Thang M."/>
            <person name="Chan C."/>
        </authorList>
    </citation>
    <scope>NUCLEOTIDE SEQUENCE</scope>
</reference>
<comment type="caution">
    <text evidence="3">The sequence shown here is derived from an EMBL/GenBank/DDBJ whole genome shotgun (WGS) entry which is preliminary data.</text>
</comment>
<sequence>MEPDRLLVRCLISYAQSMFVKGRQPLRSVERYDPFAGRWEAMPQMMVARGGAGAGVINKRLYVCGGWDESRLPLSSVECFGPRGIEVALMSLRGIQPAVPILPGTHCWQAVPSMSQRRGGPAAAALEGLLYVCGGEGAEQREPLNSVERLTIVPHLWLPLPPLESTQRSLCSSGWWQALCVRRGLWDSDTKFRGEI</sequence>
<dbReference type="OrthoDB" id="45365at2759"/>
<evidence type="ECO:0000256" key="1">
    <source>
        <dbReference type="ARBA" id="ARBA00022441"/>
    </source>
</evidence>
<protein>
    <submittedName>
        <fullName evidence="3">Uncharacterized protein</fullName>
    </submittedName>
</protein>